<keyword evidence="1 5" id="KW-0238">DNA-binding</keyword>
<evidence type="ECO:0000256" key="1">
    <source>
        <dbReference type="ARBA" id="ARBA00023125"/>
    </source>
</evidence>
<dbReference type="GO" id="GO:0006355">
    <property type="term" value="P:regulation of DNA-templated transcription"/>
    <property type="evidence" value="ECO:0007669"/>
    <property type="project" value="InterPro"/>
</dbReference>
<proteinExistence type="predicted"/>
<dbReference type="RefSeq" id="WP_109092497.1">
    <property type="nucleotide sequence ID" value="NZ_CAMELQ010000007.1"/>
</dbReference>
<feature type="domain" description="HTH luxR-type" evidence="3">
    <location>
        <begin position="131"/>
        <end position="196"/>
    </location>
</feature>
<dbReference type="PROSITE" id="PS00622">
    <property type="entry name" value="HTH_LUXR_1"/>
    <property type="match status" value="1"/>
</dbReference>
<comment type="caution">
    <text evidence="5">The sequence shown here is derived from an EMBL/GenBank/DDBJ whole genome shotgun (WGS) entry which is preliminary data.</text>
</comment>
<dbReference type="InterPro" id="IPR000792">
    <property type="entry name" value="Tscrpt_reg_LuxR_C"/>
</dbReference>
<dbReference type="SMART" id="SM00448">
    <property type="entry name" value="REC"/>
    <property type="match status" value="1"/>
</dbReference>
<protein>
    <submittedName>
        <fullName evidence="5">DNA-binding response regulator</fullName>
    </submittedName>
</protein>
<dbReference type="PANTHER" id="PTHR43214:SF42">
    <property type="entry name" value="TRANSCRIPTIONAL REGULATORY PROTEIN DESR"/>
    <property type="match status" value="1"/>
</dbReference>
<dbReference type="AlphaFoldDB" id="A0A2V1K6C6"/>
<dbReference type="CDD" id="cd06170">
    <property type="entry name" value="LuxR_C_like"/>
    <property type="match status" value="1"/>
</dbReference>
<gene>
    <name evidence="5" type="ORF">DD236_00845</name>
</gene>
<dbReference type="PROSITE" id="PS50110">
    <property type="entry name" value="RESPONSE_REGULATORY"/>
    <property type="match status" value="1"/>
</dbReference>
<accession>A0A2V1K6C6</accession>
<dbReference type="Pfam" id="PF00196">
    <property type="entry name" value="GerE"/>
    <property type="match status" value="1"/>
</dbReference>
<dbReference type="Proteomes" id="UP000245283">
    <property type="component" value="Unassembled WGS sequence"/>
</dbReference>
<dbReference type="GO" id="GO:0003677">
    <property type="term" value="F:DNA binding"/>
    <property type="evidence" value="ECO:0007669"/>
    <property type="project" value="UniProtKB-KW"/>
</dbReference>
<evidence type="ECO:0000259" key="3">
    <source>
        <dbReference type="PROSITE" id="PS50043"/>
    </source>
</evidence>
<dbReference type="OrthoDB" id="9808843at2"/>
<keyword evidence="6" id="KW-1185">Reference proteome</keyword>
<dbReference type="Pfam" id="PF00072">
    <property type="entry name" value="Response_reg"/>
    <property type="match status" value="1"/>
</dbReference>
<dbReference type="PANTHER" id="PTHR43214">
    <property type="entry name" value="TWO-COMPONENT RESPONSE REGULATOR"/>
    <property type="match status" value="1"/>
</dbReference>
<evidence type="ECO:0000256" key="2">
    <source>
        <dbReference type="PROSITE-ProRule" id="PRU00169"/>
    </source>
</evidence>
<evidence type="ECO:0000259" key="4">
    <source>
        <dbReference type="PROSITE" id="PS50110"/>
    </source>
</evidence>
<organism evidence="5 6">
    <name type="scientific">Ancrocorticia populi</name>
    <dbReference type="NCBI Taxonomy" id="2175228"/>
    <lineage>
        <taxon>Bacteria</taxon>
        <taxon>Bacillati</taxon>
        <taxon>Actinomycetota</taxon>
        <taxon>Actinomycetes</taxon>
        <taxon>Actinomycetales</taxon>
        <taxon>Actinomycetaceae</taxon>
        <taxon>Ancrocorticia</taxon>
    </lineage>
</organism>
<evidence type="ECO:0000313" key="6">
    <source>
        <dbReference type="Proteomes" id="UP000245283"/>
    </source>
</evidence>
<dbReference type="PROSITE" id="PS50043">
    <property type="entry name" value="HTH_LUXR_2"/>
    <property type="match status" value="1"/>
</dbReference>
<dbReference type="SMART" id="SM00421">
    <property type="entry name" value="HTH_LUXR"/>
    <property type="match status" value="1"/>
</dbReference>
<dbReference type="InterPro" id="IPR039420">
    <property type="entry name" value="WalR-like"/>
</dbReference>
<name>A0A2V1K6C6_9ACTO</name>
<dbReference type="SUPFAM" id="SSF52172">
    <property type="entry name" value="CheY-like"/>
    <property type="match status" value="1"/>
</dbReference>
<feature type="domain" description="Response regulatory" evidence="4">
    <location>
        <begin position="3"/>
        <end position="116"/>
    </location>
</feature>
<feature type="modified residue" description="4-aspartylphosphate" evidence="2">
    <location>
        <position position="54"/>
    </location>
</feature>
<keyword evidence="2" id="KW-0597">Phosphoprotein</keyword>
<reference evidence="6" key="1">
    <citation type="submission" date="2018-05" db="EMBL/GenBank/DDBJ databases">
        <authorList>
            <person name="Li Y."/>
        </authorList>
    </citation>
    <scope>NUCLEOTIDE SEQUENCE [LARGE SCALE GENOMIC DNA]</scope>
    <source>
        <strain evidence="6">sk1b4</strain>
    </source>
</reference>
<dbReference type="InterPro" id="IPR001789">
    <property type="entry name" value="Sig_transdc_resp-reg_receiver"/>
</dbReference>
<evidence type="ECO:0000313" key="5">
    <source>
        <dbReference type="EMBL" id="PWF26996.1"/>
    </source>
</evidence>
<dbReference type="GO" id="GO:0000160">
    <property type="term" value="P:phosphorelay signal transduction system"/>
    <property type="evidence" value="ECO:0007669"/>
    <property type="project" value="InterPro"/>
</dbReference>
<dbReference type="PRINTS" id="PR00038">
    <property type="entry name" value="HTHLUXR"/>
</dbReference>
<dbReference type="EMBL" id="QETB01000001">
    <property type="protein sequence ID" value="PWF26996.1"/>
    <property type="molecule type" value="Genomic_DNA"/>
</dbReference>
<dbReference type="InterPro" id="IPR011006">
    <property type="entry name" value="CheY-like_superfamily"/>
</dbReference>
<dbReference type="SUPFAM" id="SSF46894">
    <property type="entry name" value="C-terminal effector domain of the bipartite response regulators"/>
    <property type="match status" value="1"/>
</dbReference>
<dbReference type="Gene3D" id="3.40.50.2300">
    <property type="match status" value="1"/>
</dbReference>
<sequence length="198" mass="20390">MIRVLIADDQELVRAGLAALLNLEGDIEVVAQLASGEGCADAVREHGVDVALLDIEMPGMDGIAATEALAGLCKVLIVTTFGRAGYLQRAMEAGAAGFMVKDAPSEQLAEAIRKVAAGGNAVDPGLAAEALVAGINPLTERERDILRIAISGASVKHIAGELYLSPGTVRNHLSSAIGKTATANRTEAARVAQAKGWL</sequence>
<dbReference type="InterPro" id="IPR016032">
    <property type="entry name" value="Sig_transdc_resp-reg_C-effctor"/>
</dbReference>